<dbReference type="AlphaFoldDB" id="Q644S1"/>
<evidence type="ECO:0000256" key="11">
    <source>
        <dbReference type="ARBA" id="ARBA00023027"/>
    </source>
</evidence>
<evidence type="ECO:0000256" key="5">
    <source>
        <dbReference type="ARBA" id="ARBA00022448"/>
    </source>
</evidence>
<evidence type="ECO:0000256" key="3">
    <source>
        <dbReference type="ARBA" id="ARBA00012944"/>
    </source>
</evidence>
<keyword evidence="7 15" id="KW-0812">Transmembrane</keyword>
<keyword evidence="8 15" id="KW-1278">Translocase</keyword>
<feature type="transmembrane region" description="Helical" evidence="15">
    <location>
        <begin position="56"/>
        <end position="75"/>
    </location>
</feature>
<evidence type="ECO:0000256" key="9">
    <source>
        <dbReference type="ARBA" id="ARBA00022982"/>
    </source>
</evidence>
<evidence type="ECO:0000256" key="4">
    <source>
        <dbReference type="ARBA" id="ARBA00021095"/>
    </source>
</evidence>
<proteinExistence type="inferred from homology"/>
<dbReference type="PANTHER" id="PTHR11435:SF1">
    <property type="entry name" value="NADH-UBIQUINONE OXIDOREDUCTASE CHAIN 6"/>
    <property type="match status" value="1"/>
</dbReference>
<dbReference type="GO" id="GO:0008137">
    <property type="term" value="F:NADH dehydrogenase (ubiquinone) activity"/>
    <property type="evidence" value="ECO:0007669"/>
    <property type="project" value="UniProtKB-UniRule"/>
</dbReference>
<keyword evidence="10 15" id="KW-1133">Transmembrane helix</keyword>
<feature type="transmembrane region" description="Helical" evidence="15">
    <location>
        <begin position="87"/>
        <end position="110"/>
    </location>
</feature>
<keyword evidence="15" id="KW-0830">Ubiquinone</keyword>
<geneLocation type="mitochondrion" evidence="16"/>
<comment type="function">
    <text evidence="15">Core subunit of the mitochondrial membrane respiratory chain NADH dehydrogenase (Complex I) which catalyzes electron transfer from NADH through the respiratory chain, using ubiquinone as an electron acceptor. Essential for the catalytic activity and assembly of complex I.</text>
</comment>
<evidence type="ECO:0000256" key="7">
    <source>
        <dbReference type="ARBA" id="ARBA00022692"/>
    </source>
</evidence>
<comment type="subcellular location">
    <subcellularLocation>
        <location evidence="1 15">Mitochondrion membrane</location>
        <topology evidence="1 15">Multi-pass membrane protein</topology>
    </subcellularLocation>
</comment>
<keyword evidence="9 15" id="KW-0249">Electron transport</keyword>
<evidence type="ECO:0000256" key="2">
    <source>
        <dbReference type="ARBA" id="ARBA00005698"/>
    </source>
</evidence>
<keyword evidence="13 15" id="KW-0472">Membrane</keyword>
<name>Q644S1_9SALA</name>
<reference evidence="16" key="1">
    <citation type="journal article" date="2004" name="Proc. Natl. Acad. Sci. U.S.A.">
        <title>Morphological homoplasy, life history evolution, and historical biogeography of plethodontid salamanders inferred from complete mitochondrial genomes.</title>
        <authorList>
            <person name="Mueller R.L."/>
            <person name="Macey J.R."/>
            <person name="Jaekel M."/>
            <person name="Wake D.B."/>
            <person name="Boore J.L."/>
        </authorList>
    </citation>
    <scope>NUCLEOTIDE SEQUENCE</scope>
</reference>
<keyword evidence="12 15" id="KW-0496">Mitochondrion</keyword>
<organism evidence="16">
    <name type="scientific">Plethodon petraeus</name>
    <name type="common">Pigeon Mountain salamander</name>
    <dbReference type="NCBI Taxonomy" id="154587"/>
    <lineage>
        <taxon>Eukaryota</taxon>
        <taxon>Metazoa</taxon>
        <taxon>Chordata</taxon>
        <taxon>Craniata</taxon>
        <taxon>Vertebrata</taxon>
        <taxon>Euteleostomi</taxon>
        <taxon>Amphibia</taxon>
        <taxon>Batrachia</taxon>
        <taxon>Caudata</taxon>
        <taxon>Salamandroidea</taxon>
        <taxon>Plethodontidae</taxon>
        <taxon>Plethodontinae</taxon>
        <taxon>Plethodon</taxon>
    </lineage>
</organism>
<comment type="catalytic activity">
    <reaction evidence="14 15">
        <text>a ubiquinone + NADH + 5 H(+)(in) = a ubiquinol + NAD(+) + 4 H(+)(out)</text>
        <dbReference type="Rhea" id="RHEA:29091"/>
        <dbReference type="Rhea" id="RHEA-COMP:9565"/>
        <dbReference type="Rhea" id="RHEA-COMP:9566"/>
        <dbReference type="ChEBI" id="CHEBI:15378"/>
        <dbReference type="ChEBI" id="CHEBI:16389"/>
        <dbReference type="ChEBI" id="CHEBI:17976"/>
        <dbReference type="ChEBI" id="CHEBI:57540"/>
        <dbReference type="ChEBI" id="CHEBI:57945"/>
        <dbReference type="EC" id="7.1.1.2"/>
    </reaction>
</comment>
<dbReference type="Gene3D" id="1.20.120.1200">
    <property type="entry name" value="NADH-ubiquinone/plastoquinone oxidoreductase chain 6, subunit NuoJ"/>
    <property type="match status" value="1"/>
</dbReference>
<dbReference type="InterPro" id="IPR050269">
    <property type="entry name" value="ComplexI_Subunit6"/>
</dbReference>
<evidence type="ECO:0000313" key="16">
    <source>
        <dbReference type="EMBL" id="AAU20563.1"/>
    </source>
</evidence>
<evidence type="ECO:0000256" key="13">
    <source>
        <dbReference type="ARBA" id="ARBA00023136"/>
    </source>
</evidence>
<dbReference type="InterPro" id="IPR042106">
    <property type="entry name" value="Nuo/plastoQ_OxRdtase_6_NuoJ"/>
</dbReference>
<gene>
    <name evidence="16" type="primary">nad6</name>
</gene>
<evidence type="ECO:0000256" key="10">
    <source>
        <dbReference type="ARBA" id="ARBA00022989"/>
    </source>
</evidence>
<evidence type="ECO:0000256" key="6">
    <source>
        <dbReference type="ARBA" id="ARBA00022660"/>
    </source>
</evidence>
<keyword evidence="5 15" id="KW-0813">Transport</keyword>
<evidence type="ECO:0000256" key="1">
    <source>
        <dbReference type="ARBA" id="ARBA00004225"/>
    </source>
</evidence>
<dbReference type="GO" id="GO:0031966">
    <property type="term" value="C:mitochondrial membrane"/>
    <property type="evidence" value="ECO:0007669"/>
    <property type="project" value="UniProtKB-SubCell"/>
</dbReference>
<evidence type="ECO:0000256" key="15">
    <source>
        <dbReference type="RuleBase" id="RU004430"/>
    </source>
</evidence>
<evidence type="ECO:0000256" key="8">
    <source>
        <dbReference type="ARBA" id="ARBA00022967"/>
    </source>
</evidence>
<dbReference type="EMBL" id="AY728222">
    <property type="protein sequence ID" value="AAU20563.1"/>
    <property type="molecule type" value="Genomic_DNA"/>
</dbReference>
<accession>Q644S1</accession>
<feature type="transmembrane region" description="Helical" evidence="15">
    <location>
        <begin position="29"/>
        <end position="50"/>
    </location>
</feature>
<dbReference type="InterPro" id="IPR001457">
    <property type="entry name" value="NADH_UbQ/plastoQ_OxRdtase_su6"/>
</dbReference>
<evidence type="ECO:0000256" key="14">
    <source>
        <dbReference type="ARBA" id="ARBA00049551"/>
    </source>
</evidence>
<comment type="similarity">
    <text evidence="2 15">Belongs to the complex I subunit 6 family.</text>
</comment>
<keyword evidence="6 15" id="KW-0679">Respiratory chain</keyword>
<dbReference type="EC" id="7.1.1.2" evidence="3 15"/>
<feature type="transmembrane region" description="Helical" evidence="15">
    <location>
        <begin position="6"/>
        <end position="22"/>
    </location>
</feature>
<dbReference type="PANTHER" id="PTHR11435">
    <property type="entry name" value="NADH UBIQUINONE OXIDOREDUCTASE SUBUNIT ND6"/>
    <property type="match status" value="1"/>
</dbReference>
<keyword evidence="11 15" id="KW-0520">NAD</keyword>
<feature type="transmembrane region" description="Helical" evidence="15">
    <location>
        <begin position="140"/>
        <end position="164"/>
    </location>
</feature>
<evidence type="ECO:0000256" key="12">
    <source>
        <dbReference type="ARBA" id="ARBA00023128"/>
    </source>
</evidence>
<dbReference type="Pfam" id="PF00499">
    <property type="entry name" value="Oxidored_q3"/>
    <property type="match status" value="1"/>
</dbReference>
<protein>
    <recommendedName>
        <fullName evidence="4 15">NADH-ubiquinone oxidoreductase chain 6</fullName>
        <ecNumber evidence="3 15">7.1.1.2</ecNumber>
    </recommendedName>
</protein>
<sequence length="171" mass="18201">MVYTNMLVLVGLIIGFIIMASNPSPYFAALGLVMGAVCGCGILVSVGVSFLSLVLMLIYLGGMLVVFAYAASLAAESYPKLWTNWFVLMYAIMVCVGGFIYILAGDVLIFDGLFMGDNEKYVGVGQDTSGVGLMYGLGKVVLVISGWALLLTLFVVLGITWGFLRGPLRAV</sequence>